<keyword evidence="2" id="KW-1185">Reference proteome</keyword>
<proteinExistence type="predicted"/>
<gene>
    <name evidence="1" type="ORF">FKW44_022331</name>
</gene>
<protein>
    <submittedName>
        <fullName evidence="1">Uncharacterized protein</fullName>
    </submittedName>
</protein>
<dbReference type="AlphaFoldDB" id="A0A7T8GSK7"/>
<name>A0A7T8GSK7_CALRO</name>
<sequence length="51" mass="5856">MRTSVTAAVFKDVMNMFLKKFKEIDLTWPKETSTSTSTMLLATRQIARRSS</sequence>
<accession>A0A7T8GSK7</accession>
<evidence type="ECO:0000313" key="1">
    <source>
        <dbReference type="EMBL" id="QQP37038.1"/>
    </source>
</evidence>
<dbReference type="EMBL" id="CP045905">
    <property type="protein sequence ID" value="QQP37038.1"/>
    <property type="molecule type" value="Genomic_DNA"/>
</dbReference>
<evidence type="ECO:0000313" key="2">
    <source>
        <dbReference type="Proteomes" id="UP000595437"/>
    </source>
</evidence>
<dbReference type="Proteomes" id="UP000595437">
    <property type="component" value="Chromosome 16"/>
</dbReference>
<organism evidence="1 2">
    <name type="scientific">Caligus rogercresseyi</name>
    <name type="common">Sea louse</name>
    <dbReference type="NCBI Taxonomy" id="217165"/>
    <lineage>
        <taxon>Eukaryota</taxon>
        <taxon>Metazoa</taxon>
        <taxon>Ecdysozoa</taxon>
        <taxon>Arthropoda</taxon>
        <taxon>Crustacea</taxon>
        <taxon>Multicrustacea</taxon>
        <taxon>Hexanauplia</taxon>
        <taxon>Copepoda</taxon>
        <taxon>Siphonostomatoida</taxon>
        <taxon>Caligidae</taxon>
        <taxon>Caligus</taxon>
    </lineage>
</organism>
<reference evidence="2" key="1">
    <citation type="submission" date="2021-01" db="EMBL/GenBank/DDBJ databases">
        <title>Caligus Genome Assembly.</title>
        <authorList>
            <person name="Gallardo-Escarate C."/>
        </authorList>
    </citation>
    <scope>NUCLEOTIDE SEQUENCE [LARGE SCALE GENOMIC DNA]</scope>
</reference>